<accession>A0A843UKT2</accession>
<evidence type="ECO:0000313" key="9">
    <source>
        <dbReference type="Proteomes" id="UP000652761"/>
    </source>
</evidence>
<feature type="domain" description="VASt" evidence="7">
    <location>
        <begin position="238"/>
        <end position="434"/>
    </location>
</feature>
<dbReference type="InterPro" id="IPR011993">
    <property type="entry name" value="PH-like_dom_sf"/>
</dbReference>
<feature type="region of interest" description="Disordered" evidence="6">
    <location>
        <begin position="1"/>
        <end position="24"/>
    </location>
</feature>
<evidence type="ECO:0000256" key="3">
    <source>
        <dbReference type="ARBA" id="ARBA00022989"/>
    </source>
</evidence>
<sequence length="572" mass="64989">MAGESSHGGKDSNDPSRRASSASDVDADNLMTQVLNSRSEEYRLLFRLPQSDELVQDFNCALHENFLIQGHMYLFVHHICFYANIFGFETKKTIAIHEITMVRKAKTAGIFPNAIEIMVGEKKHFFGSFLSRDEAYRLIVDGWSQHSSDAKKFLDPQDSKTDNSSPDNTIVTVESVKDSKQPADDLNFTDSMNTIHISLPDGFSEIQANGVESLGNASLGVSSVWQIDDVDAPKVPEHFTLIAEAKFPVGIEDFFHYLFSDDAIDFFQTFRRTCGDTGFKCTPWRRHEQFGHVRDLSFDHPVKILFVAFEVQNLVIVRKGRSFVPIETGLLPTAVLTWVGQIRRARTAGLRLVIETSQQISDVPFGDYFHVQGLWDVEQDGTEESNCHMKVYINVVFSRKLLWKGKIEQSTQEECREARELLKQKIGGKEQDVPCALDSEASDTGGLPKLEGPSEHSPVIMFSKRMPMAFLDFRDLCSQICGPIQEALRSSTCVLTIILLLSKSPRIHIVSQGNYINSLGGERSESIRWLEERVHNLNQEMQLMEGRLERMRHEYMFLRTHLQDLHMLRTES</sequence>
<name>A0A843UKT2_COLES</name>
<dbReference type="GO" id="GO:0016020">
    <property type="term" value="C:membrane"/>
    <property type="evidence" value="ECO:0007669"/>
    <property type="project" value="UniProtKB-SubCell"/>
</dbReference>
<dbReference type="CDD" id="cd13220">
    <property type="entry name" value="PH-GRAM_GRAMDC"/>
    <property type="match status" value="1"/>
</dbReference>
<comment type="caution">
    <text evidence="8">The sequence shown here is derived from an EMBL/GenBank/DDBJ whole genome shotgun (WGS) entry which is preliminary data.</text>
</comment>
<keyword evidence="2" id="KW-0812">Transmembrane</keyword>
<dbReference type="Proteomes" id="UP000652761">
    <property type="component" value="Unassembled WGS sequence"/>
</dbReference>
<evidence type="ECO:0000259" key="7">
    <source>
        <dbReference type="PROSITE" id="PS51778"/>
    </source>
</evidence>
<dbReference type="PANTHER" id="PTHR47666">
    <property type="entry name" value="PROTEIN VASCULAR ASSOCIATED DEATH 1, CHLOROPLASTIC"/>
    <property type="match status" value="1"/>
</dbReference>
<dbReference type="Pfam" id="PF02893">
    <property type="entry name" value="GRAM"/>
    <property type="match status" value="1"/>
</dbReference>
<dbReference type="Pfam" id="PF16016">
    <property type="entry name" value="VASt"/>
    <property type="match status" value="2"/>
</dbReference>
<dbReference type="InterPro" id="IPR004182">
    <property type="entry name" value="GRAM"/>
</dbReference>
<evidence type="ECO:0000256" key="5">
    <source>
        <dbReference type="SAM" id="Coils"/>
    </source>
</evidence>
<organism evidence="8 9">
    <name type="scientific">Colocasia esculenta</name>
    <name type="common">Wild taro</name>
    <name type="synonym">Arum esculentum</name>
    <dbReference type="NCBI Taxonomy" id="4460"/>
    <lineage>
        <taxon>Eukaryota</taxon>
        <taxon>Viridiplantae</taxon>
        <taxon>Streptophyta</taxon>
        <taxon>Embryophyta</taxon>
        <taxon>Tracheophyta</taxon>
        <taxon>Spermatophyta</taxon>
        <taxon>Magnoliopsida</taxon>
        <taxon>Liliopsida</taxon>
        <taxon>Araceae</taxon>
        <taxon>Aroideae</taxon>
        <taxon>Colocasieae</taxon>
        <taxon>Colocasia</taxon>
    </lineage>
</organism>
<dbReference type="SMART" id="SM00568">
    <property type="entry name" value="GRAM"/>
    <property type="match status" value="1"/>
</dbReference>
<proteinExistence type="predicted"/>
<evidence type="ECO:0000256" key="4">
    <source>
        <dbReference type="ARBA" id="ARBA00023136"/>
    </source>
</evidence>
<keyword evidence="5" id="KW-0175">Coiled coil</keyword>
<dbReference type="Gene3D" id="2.30.29.30">
    <property type="entry name" value="Pleckstrin-homology domain (PH domain)/Phosphotyrosine-binding domain (PTB)"/>
    <property type="match status" value="1"/>
</dbReference>
<reference evidence="8" key="1">
    <citation type="submission" date="2017-07" db="EMBL/GenBank/DDBJ databases">
        <title>Taro Niue Genome Assembly and Annotation.</title>
        <authorList>
            <person name="Atibalentja N."/>
            <person name="Keating K."/>
            <person name="Fields C.J."/>
        </authorList>
    </citation>
    <scope>NUCLEOTIDE SEQUENCE</scope>
    <source>
        <strain evidence="8">Niue_2</strain>
        <tissue evidence="8">Leaf</tissue>
    </source>
</reference>
<dbReference type="InterPro" id="IPR031968">
    <property type="entry name" value="VASt"/>
</dbReference>
<dbReference type="EMBL" id="NMUH01000512">
    <property type="protein sequence ID" value="MQL80529.1"/>
    <property type="molecule type" value="Genomic_DNA"/>
</dbReference>
<keyword evidence="3" id="KW-1133">Transmembrane helix</keyword>
<dbReference type="PANTHER" id="PTHR47666:SF1">
    <property type="entry name" value="PROTEIN VASCULAR ASSOCIATED DEATH 1, CHLOROPLASTIC"/>
    <property type="match status" value="1"/>
</dbReference>
<dbReference type="GO" id="GO:0043069">
    <property type="term" value="P:negative regulation of programmed cell death"/>
    <property type="evidence" value="ECO:0007669"/>
    <property type="project" value="TreeGrafter"/>
</dbReference>
<evidence type="ECO:0000256" key="1">
    <source>
        <dbReference type="ARBA" id="ARBA00004167"/>
    </source>
</evidence>
<evidence type="ECO:0000256" key="2">
    <source>
        <dbReference type="ARBA" id="ARBA00022692"/>
    </source>
</evidence>
<evidence type="ECO:0000313" key="8">
    <source>
        <dbReference type="EMBL" id="MQL80529.1"/>
    </source>
</evidence>
<keyword evidence="4" id="KW-0472">Membrane</keyword>
<comment type="subcellular location">
    <subcellularLocation>
        <location evidence="1">Membrane</location>
        <topology evidence="1">Single-pass membrane protein</topology>
    </subcellularLocation>
</comment>
<protein>
    <recommendedName>
        <fullName evidence="7">VASt domain-containing protein</fullName>
    </recommendedName>
</protein>
<feature type="coiled-coil region" evidence="5">
    <location>
        <begin position="527"/>
        <end position="554"/>
    </location>
</feature>
<dbReference type="AlphaFoldDB" id="A0A843UKT2"/>
<keyword evidence="9" id="KW-1185">Reference proteome</keyword>
<feature type="compositionally biased region" description="Basic and acidic residues" evidence="6">
    <location>
        <begin position="7"/>
        <end position="17"/>
    </location>
</feature>
<evidence type="ECO:0000256" key="6">
    <source>
        <dbReference type="SAM" id="MobiDB-lite"/>
    </source>
</evidence>
<dbReference type="OrthoDB" id="2162691at2759"/>
<dbReference type="PROSITE" id="PS51778">
    <property type="entry name" value="VAST"/>
    <property type="match status" value="1"/>
</dbReference>
<gene>
    <name evidence="8" type="ORF">Taro_012964</name>
</gene>